<dbReference type="PANTHER" id="PTHR32060">
    <property type="entry name" value="TAIL-SPECIFIC PROTEASE"/>
    <property type="match status" value="1"/>
</dbReference>
<keyword evidence="3" id="KW-1185">Reference proteome</keyword>
<dbReference type="PANTHER" id="PTHR32060:SF30">
    <property type="entry name" value="CARBOXY-TERMINAL PROCESSING PROTEASE CTPA"/>
    <property type="match status" value="1"/>
</dbReference>
<dbReference type="AlphaFoldDB" id="A0A0B2BV91"/>
<dbReference type="SUPFAM" id="SSF50156">
    <property type="entry name" value="PDZ domain-like"/>
    <property type="match status" value="1"/>
</dbReference>
<dbReference type="GO" id="GO:0030288">
    <property type="term" value="C:outer membrane-bounded periplasmic space"/>
    <property type="evidence" value="ECO:0007669"/>
    <property type="project" value="TreeGrafter"/>
</dbReference>
<evidence type="ECO:0000313" key="2">
    <source>
        <dbReference type="EMBL" id="KHL25344.1"/>
    </source>
</evidence>
<protein>
    <submittedName>
        <fullName evidence="2">Peptidase S41</fullName>
    </submittedName>
</protein>
<dbReference type="InterPro" id="IPR036034">
    <property type="entry name" value="PDZ_sf"/>
</dbReference>
<dbReference type="GO" id="GO:0007165">
    <property type="term" value="P:signal transduction"/>
    <property type="evidence" value="ECO:0007669"/>
    <property type="project" value="TreeGrafter"/>
</dbReference>
<dbReference type="InterPro" id="IPR029045">
    <property type="entry name" value="ClpP/crotonase-like_dom_sf"/>
</dbReference>
<gene>
    <name evidence="2" type="ORF">PK98_01040</name>
</gene>
<dbReference type="GO" id="GO:0004175">
    <property type="term" value="F:endopeptidase activity"/>
    <property type="evidence" value="ECO:0007669"/>
    <property type="project" value="TreeGrafter"/>
</dbReference>
<dbReference type="CDD" id="cd07561">
    <property type="entry name" value="Peptidase_S41_CPP_like"/>
    <property type="match status" value="1"/>
</dbReference>
<dbReference type="EMBL" id="JTDN01000001">
    <property type="protein sequence ID" value="KHL25344.1"/>
    <property type="molecule type" value="Genomic_DNA"/>
</dbReference>
<dbReference type="GO" id="GO:0008236">
    <property type="term" value="F:serine-type peptidase activity"/>
    <property type="evidence" value="ECO:0007669"/>
    <property type="project" value="InterPro"/>
</dbReference>
<dbReference type="SUPFAM" id="SSF52096">
    <property type="entry name" value="ClpP/crotonase"/>
    <property type="match status" value="1"/>
</dbReference>
<dbReference type="InterPro" id="IPR005151">
    <property type="entry name" value="Tail-specific_protease"/>
</dbReference>
<reference evidence="2 3" key="1">
    <citation type="submission" date="2014-11" db="EMBL/GenBank/DDBJ databases">
        <title>Draft genome sequence of Kirrobacter mercurialis.</title>
        <authorList>
            <person name="Coil D.A."/>
            <person name="Eisen J.A."/>
        </authorList>
    </citation>
    <scope>NUCLEOTIDE SEQUENCE [LARGE SCALE GENOMIC DNA]</scope>
    <source>
        <strain evidence="2 3">Coronado</strain>
    </source>
</reference>
<sequence length="478" mass="49804">MGPALCAMAALLAGCGGDDGGSGSSISGGPAPVASATPTPAPSTAACSLTSRQAWAKATLDEWYLFPDNLAFNVQPAGYTTVDAYIDALVAPARALGRDRYFTYLTSIREENAYYETGTSAGFGFRLSYDEPTFRVLVSETFENTPASAAGIERGAEIFAVNGVSVTSLFASGGANAVYAAFGPPDPGVSRMLGIRARSGAERTVTIQKASFALDPVSDRYGAQVLTSGGQRVGYINLRTFIDTAEPDLAGAFARFRAEGITQLIVDLRYNGGGLIRTAQALGNLMAANRAGQPFGEITYRASKSAENERFAFQPPAQAIAATRVAFIATGDSASASELVINAFTPYLGTNMALVGSNTYGKPVGQIAIDRPECDDRLRVVALRTVNAAGQGDYYRGLATTVPVTCTARDDLSRQLGDPAEGMIATALQWLGSGSCTPISVTATASASAARTGTPAERRLLQPAQPSTTVERELPGAF</sequence>
<dbReference type="Gene3D" id="2.30.42.10">
    <property type="match status" value="1"/>
</dbReference>
<dbReference type="MEROPS" id="S41.012"/>
<dbReference type="STRING" id="1572751.PK98_01040"/>
<evidence type="ECO:0000313" key="3">
    <source>
        <dbReference type="Proteomes" id="UP000030988"/>
    </source>
</evidence>
<dbReference type="SMART" id="SM00245">
    <property type="entry name" value="TSPc"/>
    <property type="match status" value="1"/>
</dbReference>
<organism evidence="2 3">
    <name type="scientific">Croceibacterium mercuriale</name>
    <dbReference type="NCBI Taxonomy" id="1572751"/>
    <lineage>
        <taxon>Bacteria</taxon>
        <taxon>Pseudomonadati</taxon>
        <taxon>Pseudomonadota</taxon>
        <taxon>Alphaproteobacteria</taxon>
        <taxon>Sphingomonadales</taxon>
        <taxon>Erythrobacteraceae</taxon>
        <taxon>Croceibacterium</taxon>
    </lineage>
</organism>
<dbReference type="Proteomes" id="UP000030988">
    <property type="component" value="Unassembled WGS sequence"/>
</dbReference>
<dbReference type="InterPro" id="IPR001478">
    <property type="entry name" value="PDZ"/>
</dbReference>
<dbReference type="Pfam" id="PF00595">
    <property type="entry name" value="PDZ"/>
    <property type="match status" value="1"/>
</dbReference>
<dbReference type="GO" id="GO:0006508">
    <property type="term" value="P:proteolysis"/>
    <property type="evidence" value="ECO:0007669"/>
    <property type="project" value="InterPro"/>
</dbReference>
<dbReference type="Gene3D" id="3.30.750.170">
    <property type="match status" value="1"/>
</dbReference>
<accession>A0A0B2BV91</accession>
<feature type="domain" description="PDZ" evidence="1">
    <location>
        <begin position="112"/>
        <end position="169"/>
    </location>
</feature>
<evidence type="ECO:0000259" key="1">
    <source>
        <dbReference type="PROSITE" id="PS50106"/>
    </source>
</evidence>
<comment type="caution">
    <text evidence="2">The sequence shown here is derived from an EMBL/GenBank/DDBJ whole genome shotgun (WGS) entry which is preliminary data.</text>
</comment>
<proteinExistence type="predicted"/>
<dbReference type="Gene3D" id="3.90.226.10">
    <property type="entry name" value="2-enoyl-CoA Hydratase, Chain A, domain 1"/>
    <property type="match status" value="1"/>
</dbReference>
<dbReference type="PROSITE" id="PS50106">
    <property type="entry name" value="PDZ"/>
    <property type="match status" value="1"/>
</dbReference>
<dbReference type="Pfam" id="PF03572">
    <property type="entry name" value="Peptidase_S41"/>
    <property type="match status" value="1"/>
</dbReference>
<name>A0A0B2BV91_9SPHN</name>